<gene>
    <name evidence="2" type="primary">LOC110081127</name>
</gene>
<organism evidence="1 2">
    <name type="scientific">Pogona vitticeps</name>
    <name type="common">central bearded dragon</name>
    <dbReference type="NCBI Taxonomy" id="103695"/>
    <lineage>
        <taxon>Eukaryota</taxon>
        <taxon>Metazoa</taxon>
        <taxon>Chordata</taxon>
        <taxon>Craniata</taxon>
        <taxon>Vertebrata</taxon>
        <taxon>Euteleostomi</taxon>
        <taxon>Lepidosauria</taxon>
        <taxon>Squamata</taxon>
        <taxon>Bifurcata</taxon>
        <taxon>Unidentata</taxon>
        <taxon>Episquamata</taxon>
        <taxon>Toxicofera</taxon>
        <taxon>Iguania</taxon>
        <taxon>Acrodonta</taxon>
        <taxon>Agamidae</taxon>
        <taxon>Amphibolurinae</taxon>
        <taxon>Pogona</taxon>
    </lineage>
</organism>
<protein>
    <submittedName>
        <fullName evidence="2">Uncharacterized protein</fullName>
    </submittedName>
</protein>
<dbReference type="Gene3D" id="2.170.15.10">
    <property type="entry name" value="Proaerolysin, chain A, domain 3"/>
    <property type="match status" value="1"/>
</dbReference>
<dbReference type="InterPro" id="IPR008999">
    <property type="entry name" value="Actin-crosslinking"/>
</dbReference>
<keyword evidence="1" id="KW-1185">Reference proteome</keyword>
<proteinExistence type="predicted"/>
<sequence>MFKKCSKGLGDLEAYTDVEEGVAFQMDNNLFWDSLGSCFQLAIEGMCEKTFSCKFWVISLPSGRVLIKDWLGMYLAPVEEGTDVKTYPVQPVQYTEDRSLQFDVFHRDNRVAFQAYNRRFLARVQRGEFQILEAAKFLIDSTCYFRPQIGDICLPTFEIKNVVPKELWRVKCRPTLVDRMSYTNRGETPIQQTFIMDWNIQCTDKVFWNHLWGLGLPSVSSPFVVENAKLTVKYLEDNQRVVSVTRNISETVSHTLMVPPRTKAIAYLYARQQSNASLPFTAVIRKVTPRGKEVILQENGAWTGLVYRDLWIYCSLKRLDELCPWIEFHGNWSFAKEIHGPDRELPSSEEK</sequence>
<name>A0A6J0U035_9SAUR</name>
<dbReference type="SUPFAM" id="SSF50405">
    <property type="entry name" value="Actin-crosslinking proteins"/>
    <property type="match status" value="1"/>
</dbReference>
<reference evidence="2" key="2">
    <citation type="submission" date="2025-08" db="UniProtKB">
        <authorList>
            <consortium name="RefSeq"/>
        </authorList>
    </citation>
    <scope>IDENTIFICATION</scope>
</reference>
<dbReference type="GeneID" id="110081127"/>
<evidence type="ECO:0000313" key="2">
    <source>
        <dbReference type="RefSeq" id="XP_020653243.2"/>
    </source>
</evidence>
<reference evidence="1" key="1">
    <citation type="submission" date="2025-05" db="UniProtKB">
        <authorList>
            <consortium name="RefSeq"/>
        </authorList>
    </citation>
    <scope>NUCLEOTIDE SEQUENCE [LARGE SCALE GENOMIC DNA]</scope>
</reference>
<evidence type="ECO:0000313" key="1">
    <source>
        <dbReference type="Proteomes" id="UP001652642"/>
    </source>
</evidence>
<dbReference type="Proteomes" id="UP001652642">
    <property type="component" value="Chromosome 2"/>
</dbReference>
<dbReference type="AlphaFoldDB" id="A0A6J0U035"/>
<dbReference type="RefSeq" id="XP_020653243.2">
    <property type="nucleotide sequence ID" value="XM_020797584.2"/>
</dbReference>
<accession>A0A6J0U035</accession>
<dbReference type="CDD" id="cd20234">
    <property type="entry name" value="PFM_fascin-like"/>
    <property type="match status" value="1"/>
</dbReference>